<feature type="compositionally biased region" description="Polar residues" evidence="34">
    <location>
        <begin position="1339"/>
        <end position="1348"/>
    </location>
</feature>
<evidence type="ECO:0000256" key="20">
    <source>
        <dbReference type="ARBA" id="ARBA00022801"/>
    </source>
</evidence>
<dbReference type="SMART" id="SM00320">
    <property type="entry name" value="WD40"/>
    <property type="match status" value="6"/>
</dbReference>
<dbReference type="PROSITE" id="PS50001">
    <property type="entry name" value="SH2"/>
    <property type="match status" value="1"/>
</dbReference>
<keyword evidence="18" id="KW-0255">Endonuclease</keyword>
<keyword evidence="13" id="KW-0808">Transferase</keyword>
<dbReference type="Pfam" id="PF00017">
    <property type="entry name" value="SH2"/>
    <property type="match status" value="1"/>
</dbReference>
<feature type="binding site" evidence="33">
    <location>
        <position position="683"/>
    </location>
    <ligand>
        <name>ATP</name>
        <dbReference type="ChEBI" id="CHEBI:30616"/>
    </ligand>
</feature>
<feature type="repeat" description="WD" evidence="32">
    <location>
        <begin position="2388"/>
        <end position="2417"/>
    </location>
</feature>
<dbReference type="GO" id="GO:0004715">
    <property type="term" value="F:non-membrane spanning protein tyrosine kinase activity"/>
    <property type="evidence" value="ECO:0007669"/>
    <property type="project" value="UniProtKB-EC"/>
</dbReference>
<dbReference type="EC" id="2.7.10.2" evidence="7"/>
<dbReference type="PROSITE" id="PS01070">
    <property type="entry name" value="NUCLEASE_NON_SPEC"/>
    <property type="match status" value="1"/>
</dbReference>
<dbReference type="GO" id="GO:0016787">
    <property type="term" value="F:hydrolase activity"/>
    <property type="evidence" value="ECO:0007669"/>
    <property type="project" value="UniProtKB-KW"/>
</dbReference>
<comment type="similarity">
    <text evidence="4">In the N-terminal section; belongs to the MoaB/Mog family.</text>
</comment>
<dbReference type="SUPFAM" id="SSF54060">
    <property type="entry name" value="His-Me finger endonucleases"/>
    <property type="match status" value="1"/>
</dbReference>
<feature type="compositionally biased region" description="Low complexity" evidence="34">
    <location>
        <begin position="1114"/>
        <end position="1148"/>
    </location>
</feature>
<evidence type="ECO:0000256" key="22">
    <source>
        <dbReference type="ARBA" id="ARBA00022842"/>
    </source>
</evidence>
<feature type="domain" description="BPTI/Kunitz inhibitor" evidence="39">
    <location>
        <begin position="4034"/>
        <end position="4084"/>
    </location>
</feature>
<feature type="compositionally biased region" description="Low complexity" evidence="34">
    <location>
        <begin position="1978"/>
        <end position="1994"/>
    </location>
</feature>
<evidence type="ECO:0000256" key="18">
    <source>
        <dbReference type="ARBA" id="ARBA00022759"/>
    </source>
</evidence>
<dbReference type="CDD" id="cd00887">
    <property type="entry name" value="MoeA"/>
    <property type="match status" value="1"/>
</dbReference>
<dbReference type="SMART" id="SM00219">
    <property type="entry name" value="TyrKc"/>
    <property type="match status" value="1"/>
</dbReference>
<dbReference type="PROSITE" id="PS50279">
    <property type="entry name" value="BPTI_KUNITZ_2"/>
    <property type="match status" value="5"/>
</dbReference>
<dbReference type="PROSITE" id="PS51450">
    <property type="entry name" value="LRR"/>
    <property type="match status" value="1"/>
</dbReference>
<evidence type="ECO:0000256" key="26">
    <source>
        <dbReference type="ARBA" id="ARBA00023137"/>
    </source>
</evidence>
<dbReference type="Pfam" id="PF03453">
    <property type="entry name" value="MoeA_N"/>
    <property type="match status" value="1"/>
</dbReference>
<evidence type="ECO:0000256" key="17">
    <source>
        <dbReference type="ARBA" id="ARBA00022741"/>
    </source>
</evidence>
<comment type="catalytic activity">
    <reaction evidence="28">
        <text>L-tyrosyl-[protein] + ATP = O-phospho-L-tyrosyl-[protein] + ADP + H(+)</text>
        <dbReference type="Rhea" id="RHEA:10596"/>
        <dbReference type="Rhea" id="RHEA-COMP:10136"/>
        <dbReference type="Rhea" id="RHEA-COMP:20101"/>
        <dbReference type="ChEBI" id="CHEBI:15378"/>
        <dbReference type="ChEBI" id="CHEBI:30616"/>
        <dbReference type="ChEBI" id="CHEBI:46858"/>
        <dbReference type="ChEBI" id="CHEBI:61978"/>
        <dbReference type="ChEBI" id="CHEBI:456216"/>
        <dbReference type="EC" id="2.7.10.2"/>
    </reaction>
</comment>
<dbReference type="PRINTS" id="PR00109">
    <property type="entry name" value="TYRKINASE"/>
</dbReference>
<evidence type="ECO:0000256" key="1">
    <source>
        <dbReference type="ARBA" id="ARBA00001946"/>
    </source>
</evidence>
<feature type="region of interest" description="Disordered" evidence="34">
    <location>
        <begin position="1306"/>
        <end position="1397"/>
    </location>
</feature>
<dbReference type="InterPro" id="IPR057318">
    <property type="entry name" value="RENR_N"/>
</dbReference>
<dbReference type="InterPro" id="IPR036880">
    <property type="entry name" value="Kunitz_BPTI_sf"/>
</dbReference>
<dbReference type="SUPFAM" id="SSF63882">
    <property type="entry name" value="MoeA N-terminal region -like"/>
    <property type="match status" value="1"/>
</dbReference>
<dbReference type="PROSITE" id="PS00280">
    <property type="entry name" value="BPTI_KUNITZ_1"/>
    <property type="match status" value="5"/>
</dbReference>
<evidence type="ECO:0000256" key="7">
    <source>
        <dbReference type="ARBA" id="ARBA00011903"/>
    </source>
</evidence>
<dbReference type="InterPro" id="IPR044925">
    <property type="entry name" value="His-Me_finger_sf"/>
</dbReference>
<dbReference type="GO" id="GO:0003676">
    <property type="term" value="F:nucleic acid binding"/>
    <property type="evidence" value="ECO:0007669"/>
    <property type="project" value="InterPro"/>
</dbReference>
<feature type="region of interest" description="Disordered" evidence="34">
    <location>
        <begin position="1548"/>
        <end position="1570"/>
    </location>
</feature>
<name>A0A085MJ64_9BILA</name>
<dbReference type="GO" id="GO:0004867">
    <property type="term" value="F:serine-type endopeptidase inhibitor activity"/>
    <property type="evidence" value="ECO:0007669"/>
    <property type="project" value="InterPro"/>
</dbReference>
<dbReference type="PROSITE" id="PS50011">
    <property type="entry name" value="PROTEIN_KINASE_DOM"/>
    <property type="match status" value="1"/>
</dbReference>
<dbReference type="FunFam" id="3.40.980.10:FF:000001">
    <property type="entry name" value="Molybdopterin molybdenumtransferase"/>
    <property type="match status" value="1"/>
</dbReference>
<keyword evidence="41" id="KW-1185">Reference proteome</keyword>
<dbReference type="InterPro" id="IPR006150">
    <property type="entry name" value="Cys_repeat_1"/>
</dbReference>
<dbReference type="CDD" id="cd09935">
    <property type="entry name" value="SH2_ABL"/>
    <property type="match status" value="1"/>
</dbReference>
<evidence type="ECO:0000259" key="39">
    <source>
        <dbReference type="PROSITE" id="PS50279"/>
    </source>
</evidence>
<dbReference type="GO" id="GO:0005776">
    <property type="term" value="C:autophagosome"/>
    <property type="evidence" value="ECO:0007669"/>
    <property type="project" value="UniProtKB-SubCell"/>
</dbReference>
<evidence type="ECO:0000256" key="27">
    <source>
        <dbReference type="ARBA" id="ARBA00023157"/>
    </source>
</evidence>
<dbReference type="Pfam" id="PF07714">
    <property type="entry name" value="PK_Tyr_Ser-Thr"/>
    <property type="match status" value="1"/>
</dbReference>
<dbReference type="InterPro" id="IPR001245">
    <property type="entry name" value="Ser-Thr/Tyr_kinase_cat_dom"/>
</dbReference>
<evidence type="ECO:0000256" key="24">
    <source>
        <dbReference type="ARBA" id="ARBA00022999"/>
    </source>
</evidence>
<evidence type="ECO:0000256" key="35">
    <source>
        <dbReference type="SAM" id="Phobius"/>
    </source>
</evidence>
<dbReference type="Gene3D" id="2.170.190.11">
    <property type="entry name" value="Molybdopterin biosynthesis moea protein, domain 3"/>
    <property type="match status" value="1"/>
</dbReference>
<keyword evidence="24 30" id="KW-0727">SH2 domain</keyword>
<dbReference type="EC" id="2.7.7.75" evidence="8"/>
<dbReference type="EMBL" id="KL363189">
    <property type="protein sequence ID" value="KFD57260.1"/>
    <property type="molecule type" value="Genomic_DNA"/>
</dbReference>
<keyword evidence="11 32" id="KW-0853">WD repeat</keyword>
<dbReference type="FunFam" id="1.10.510.10:FF:000554">
    <property type="entry name" value="Predicted protein"/>
    <property type="match status" value="1"/>
</dbReference>
<feature type="region of interest" description="Disordered" evidence="34">
    <location>
        <begin position="998"/>
        <end position="1055"/>
    </location>
</feature>
<feature type="region of interest" description="Disordered" evidence="34">
    <location>
        <begin position="1854"/>
        <end position="1909"/>
    </location>
</feature>
<dbReference type="InterPro" id="IPR020821">
    <property type="entry name" value="ENPP1-3/EXOG-like_nuc-like"/>
</dbReference>
<proteinExistence type="inferred from homology"/>
<dbReference type="InterPro" id="IPR000719">
    <property type="entry name" value="Prot_kinase_dom"/>
</dbReference>
<dbReference type="PRINTS" id="PR00401">
    <property type="entry name" value="SH2DOMAIN"/>
</dbReference>
<keyword evidence="26" id="KW-0829">Tyrosine-protein kinase</keyword>
<evidence type="ECO:0000256" key="33">
    <source>
        <dbReference type="PROSITE-ProRule" id="PRU10141"/>
    </source>
</evidence>
<dbReference type="SMART" id="SM00289">
    <property type="entry name" value="WR1"/>
    <property type="match status" value="2"/>
</dbReference>
<dbReference type="SMART" id="SM00326">
    <property type="entry name" value="SH3"/>
    <property type="match status" value="1"/>
</dbReference>
<feature type="compositionally biased region" description="Basic residues" evidence="34">
    <location>
        <begin position="1865"/>
        <end position="1876"/>
    </location>
</feature>
<evidence type="ECO:0000256" key="21">
    <source>
        <dbReference type="ARBA" id="ARBA00022840"/>
    </source>
</evidence>
<dbReference type="InterPro" id="IPR017441">
    <property type="entry name" value="Protein_kinase_ATP_BS"/>
</dbReference>
<comment type="similarity">
    <text evidence="5">In the C-terminal section; belongs to the MoeA family.</text>
</comment>
<dbReference type="FunFam" id="3.30.505.10:FF:000004">
    <property type="entry name" value="Tyrosine-protein kinase"/>
    <property type="match status" value="1"/>
</dbReference>
<feature type="compositionally biased region" description="Basic and acidic residues" evidence="34">
    <location>
        <begin position="1556"/>
        <end position="1570"/>
    </location>
</feature>
<dbReference type="InterPro" id="IPR028150">
    <property type="entry name" value="Lustrin_cystein"/>
</dbReference>
<feature type="domain" description="SH2" evidence="36">
    <location>
        <begin position="537"/>
        <end position="627"/>
    </location>
</feature>
<dbReference type="SMART" id="SM00252">
    <property type="entry name" value="SH2"/>
    <property type="match status" value="1"/>
</dbReference>
<dbReference type="SUPFAM" id="SSF50978">
    <property type="entry name" value="WD40 repeat-like"/>
    <property type="match status" value="1"/>
</dbReference>
<dbReference type="InterPro" id="IPR005110">
    <property type="entry name" value="MoeA_linker/N"/>
</dbReference>
<feature type="compositionally biased region" description="Polar residues" evidence="34">
    <location>
        <begin position="1888"/>
        <end position="1907"/>
    </location>
</feature>
<dbReference type="SMART" id="SM00892">
    <property type="entry name" value="Endonuclease_NS"/>
    <property type="match status" value="1"/>
</dbReference>
<dbReference type="Pfam" id="PF25294">
    <property type="entry name" value="RENR_N"/>
    <property type="match status" value="1"/>
</dbReference>
<comment type="subcellular location">
    <subcellularLocation>
        <location evidence="3">Cytoplasmic vesicle</location>
        <location evidence="3">Autophagosome</location>
    </subcellularLocation>
    <subcellularLocation>
        <location evidence="2">Mitochondrion</location>
    </subcellularLocation>
</comment>
<dbReference type="InterPro" id="IPR001452">
    <property type="entry name" value="SH3_domain"/>
</dbReference>
<dbReference type="SUPFAM" id="SSF53218">
    <property type="entry name" value="Molybdenum cofactor biosynthesis proteins"/>
    <property type="match status" value="1"/>
</dbReference>
<dbReference type="Gene3D" id="1.10.510.10">
    <property type="entry name" value="Transferase(Phosphotransferase) domain 1"/>
    <property type="match status" value="1"/>
</dbReference>
<gene>
    <name evidence="40" type="ORF">M513_01771</name>
</gene>
<keyword evidence="23" id="KW-0809">Transit peptide</keyword>
<keyword evidence="15" id="KW-0479">Metal-binding</keyword>
<evidence type="ECO:0000256" key="4">
    <source>
        <dbReference type="ARBA" id="ARBA00007589"/>
    </source>
</evidence>
<dbReference type="InterPro" id="IPR001611">
    <property type="entry name" value="Leu-rich_rpt"/>
</dbReference>
<dbReference type="InterPro" id="IPR036425">
    <property type="entry name" value="MoaB/Mog-like_dom_sf"/>
</dbReference>
<dbReference type="PRINTS" id="PR00759">
    <property type="entry name" value="BASICPTASE"/>
</dbReference>
<feature type="domain" description="BPTI/Kunitz inhibitor" evidence="39">
    <location>
        <begin position="3815"/>
        <end position="3865"/>
    </location>
</feature>
<feature type="transmembrane region" description="Helical" evidence="35">
    <location>
        <begin position="2885"/>
        <end position="2907"/>
    </location>
</feature>
<dbReference type="GO" id="GO:0061598">
    <property type="term" value="F:molybdopterin adenylyltransferase activity"/>
    <property type="evidence" value="ECO:0007669"/>
    <property type="project" value="UniProtKB-EC"/>
</dbReference>
<feature type="domain" description="SH3" evidence="37">
    <location>
        <begin position="449"/>
        <end position="531"/>
    </location>
</feature>
<keyword evidence="16" id="KW-0677">Repeat</keyword>
<dbReference type="CDD" id="cd00091">
    <property type="entry name" value="NUC"/>
    <property type="match status" value="1"/>
</dbReference>
<evidence type="ECO:0000256" key="8">
    <source>
        <dbReference type="ARBA" id="ARBA00012509"/>
    </source>
</evidence>
<evidence type="ECO:0000256" key="10">
    <source>
        <dbReference type="ARBA" id="ARBA00022443"/>
    </source>
</evidence>
<dbReference type="GO" id="GO:0005524">
    <property type="term" value="F:ATP binding"/>
    <property type="evidence" value="ECO:0007669"/>
    <property type="project" value="UniProtKB-UniRule"/>
</dbReference>
<dbReference type="Gene3D" id="3.40.980.10">
    <property type="entry name" value="MoaB/Mog-like domain"/>
    <property type="match status" value="1"/>
</dbReference>
<comment type="cofactor">
    <cofactor evidence="1">
        <name>Mg(2+)</name>
        <dbReference type="ChEBI" id="CHEBI:18420"/>
    </cofactor>
</comment>
<evidence type="ECO:0000256" key="3">
    <source>
        <dbReference type="ARBA" id="ARBA00004419"/>
    </source>
</evidence>
<feature type="domain" description="BPTI/Kunitz inhibitor" evidence="39">
    <location>
        <begin position="3697"/>
        <end position="3750"/>
    </location>
</feature>
<dbReference type="Pfam" id="PF01223">
    <property type="entry name" value="Endonuclease_NS"/>
    <property type="match status" value="1"/>
</dbReference>
<dbReference type="InterPro" id="IPR001453">
    <property type="entry name" value="MoaB/Mog_dom"/>
</dbReference>
<dbReference type="InterPro" id="IPR032675">
    <property type="entry name" value="LRR_dom_sf"/>
</dbReference>
<dbReference type="GO" id="GO:0004519">
    <property type="term" value="F:endonuclease activity"/>
    <property type="evidence" value="ECO:0007669"/>
    <property type="project" value="UniProtKB-KW"/>
</dbReference>
<dbReference type="Gene3D" id="3.80.10.10">
    <property type="entry name" value="Ribonuclease Inhibitor"/>
    <property type="match status" value="1"/>
</dbReference>
<dbReference type="InterPro" id="IPR002223">
    <property type="entry name" value="Kunitz_BPTI"/>
</dbReference>
<dbReference type="Gene3D" id="2.30.30.40">
    <property type="entry name" value="SH3 Domains"/>
    <property type="match status" value="1"/>
</dbReference>
<keyword evidence="17 33" id="KW-0547">Nucleotide-binding</keyword>
<evidence type="ECO:0000256" key="34">
    <source>
        <dbReference type="SAM" id="MobiDB-lite"/>
    </source>
</evidence>
<feature type="domain" description="Protein kinase" evidence="38">
    <location>
        <begin position="654"/>
        <end position="905"/>
    </location>
</feature>
<evidence type="ECO:0000256" key="32">
    <source>
        <dbReference type="PROSITE-ProRule" id="PRU00221"/>
    </source>
</evidence>
<evidence type="ECO:0000256" key="2">
    <source>
        <dbReference type="ARBA" id="ARBA00004173"/>
    </source>
</evidence>
<dbReference type="PANTHER" id="PTHR14221:SF0">
    <property type="entry name" value="WD REPEAT-CONTAINING PROTEIN 44"/>
    <property type="match status" value="1"/>
</dbReference>
<feature type="compositionally biased region" description="Polar residues" evidence="34">
    <location>
        <begin position="912"/>
        <end position="933"/>
    </location>
</feature>
<keyword evidence="35" id="KW-0812">Transmembrane</keyword>
<dbReference type="Gene3D" id="3.30.505.10">
    <property type="entry name" value="SH2 domain"/>
    <property type="match status" value="1"/>
</dbReference>
<feature type="repeat" description="WD" evidence="32">
    <location>
        <begin position="2200"/>
        <end position="2240"/>
    </location>
</feature>
<dbReference type="SMART" id="SM00131">
    <property type="entry name" value="KU"/>
    <property type="match status" value="5"/>
</dbReference>
<dbReference type="Pfam" id="PF00994">
    <property type="entry name" value="MoCF_biosynth"/>
    <property type="match status" value="1"/>
</dbReference>
<dbReference type="Gene3D" id="3.40.570.10">
    <property type="entry name" value="Extracellular Endonuclease, subunit A"/>
    <property type="match status" value="1"/>
</dbReference>
<dbReference type="SMART" id="SM00477">
    <property type="entry name" value="NUC"/>
    <property type="match status" value="1"/>
</dbReference>
<keyword evidence="27" id="KW-1015">Disulfide bond</keyword>
<feature type="region of interest" description="Disordered" evidence="34">
    <location>
        <begin position="1114"/>
        <end position="1173"/>
    </location>
</feature>
<keyword evidence="25" id="KW-0496">Mitochondrion</keyword>
<dbReference type="InterPro" id="IPR036028">
    <property type="entry name" value="SH3-like_dom_sf"/>
</dbReference>
<evidence type="ECO:0000256" key="11">
    <source>
        <dbReference type="ARBA" id="ARBA00022574"/>
    </source>
</evidence>
<reference evidence="40 41" key="1">
    <citation type="journal article" date="2014" name="Nat. Genet.">
        <title>Genome and transcriptome of the porcine whipworm Trichuris suis.</title>
        <authorList>
            <person name="Jex A.R."/>
            <person name="Nejsum P."/>
            <person name="Schwarz E.M."/>
            <person name="Hu L."/>
            <person name="Young N.D."/>
            <person name="Hall R.S."/>
            <person name="Korhonen P.K."/>
            <person name="Liao S."/>
            <person name="Thamsborg S."/>
            <person name="Xia J."/>
            <person name="Xu P."/>
            <person name="Wang S."/>
            <person name="Scheerlinck J.P."/>
            <person name="Hofmann A."/>
            <person name="Sternberg P.W."/>
            <person name="Wang J."/>
            <person name="Gasser R.B."/>
        </authorList>
    </citation>
    <scope>NUCLEOTIDE SEQUENCE [LARGE SCALE GENOMIC DNA]</scope>
    <source>
        <strain evidence="40">DCEP-RM93M</strain>
    </source>
</reference>
<keyword evidence="12" id="KW-0433">Leucine-rich repeat</keyword>
<keyword evidence="21 33" id="KW-0067">ATP-binding</keyword>
<dbReference type="PROSITE" id="PS00107">
    <property type="entry name" value="PROTEIN_KINASE_ATP"/>
    <property type="match status" value="1"/>
</dbReference>
<dbReference type="InterPro" id="IPR036135">
    <property type="entry name" value="MoeA_linker/N_sf"/>
</dbReference>
<evidence type="ECO:0000256" key="13">
    <source>
        <dbReference type="ARBA" id="ARBA00022679"/>
    </source>
</evidence>
<dbReference type="CDD" id="cd00109">
    <property type="entry name" value="Kunitz-type"/>
    <property type="match status" value="4"/>
</dbReference>
<evidence type="ECO:0000256" key="6">
    <source>
        <dbReference type="ARBA" id="ARBA00010052"/>
    </source>
</evidence>
<evidence type="ECO:0000256" key="14">
    <source>
        <dbReference type="ARBA" id="ARBA00022722"/>
    </source>
</evidence>
<dbReference type="InterPro" id="IPR044929">
    <property type="entry name" value="DNA/RNA_non-sp_Endonuclease_sf"/>
</dbReference>
<dbReference type="InterPro" id="IPR000980">
    <property type="entry name" value="SH2"/>
</dbReference>
<keyword evidence="19" id="KW-0418">Kinase</keyword>
<dbReference type="InterPro" id="IPR015943">
    <property type="entry name" value="WD40/YVTN_repeat-like_dom_sf"/>
</dbReference>
<dbReference type="InterPro" id="IPR011009">
    <property type="entry name" value="Kinase-like_dom_sf"/>
</dbReference>
<protein>
    <recommendedName>
        <fullName evidence="29">Endonuclease G, mitochondrial</fullName>
        <ecNumber evidence="7">2.7.10.2</ecNumber>
        <ecNumber evidence="8">2.7.7.75</ecNumber>
    </recommendedName>
    <alternativeName>
        <fullName evidence="9">WD repeat-containing protein 44</fullName>
    </alternativeName>
</protein>
<dbReference type="SUPFAM" id="SSF50044">
    <property type="entry name" value="SH3-domain"/>
    <property type="match status" value="1"/>
</dbReference>
<dbReference type="InterPro" id="IPR018524">
    <property type="entry name" value="DNA/RNA_endonuclease_AS"/>
</dbReference>
<feature type="compositionally biased region" description="Basic and acidic residues" evidence="34">
    <location>
        <begin position="3880"/>
        <end position="3893"/>
    </location>
</feature>
<keyword evidence="35" id="KW-0472">Membrane</keyword>
<dbReference type="Pfam" id="PF00400">
    <property type="entry name" value="WD40"/>
    <property type="match status" value="4"/>
</dbReference>
<keyword evidence="10 31" id="KW-0728">SH3 domain</keyword>
<evidence type="ECO:0000256" key="16">
    <source>
        <dbReference type="ARBA" id="ARBA00022737"/>
    </source>
</evidence>
<dbReference type="PROSITE" id="PS50002">
    <property type="entry name" value="SH3"/>
    <property type="match status" value="1"/>
</dbReference>
<keyword evidence="35" id="KW-1133">Transmembrane helix</keyword>
<dbReference type="GO" id="GO:0032324">
    <property type="term" value="P:molybdopterin cofactor biosynthetic process"/>
    <property type="evidence" value="ECO:0007669"/>
    <property type="project" value="InterPro"/>
</dbReference>
<evidence type="ECO:0000259" key="38">
    <source>
        <dbReference type="PROSITE" id="PS50011"/>
    </source>
</evidence>
<evidence type="ECO:0000256" key="31">
    <source>
        <dbReference type="PROSITE-ProRule" id="PRU00192"/>
    </source>
</evidence>
<dbReference type="FunFam" id="3.30.200.20:FF:000037">
    <property type="entry name" value="Tyrosine-protein kinase"/>
    <property type="match status" value="1"/>
</dbReference>
<evidence type="ECO:0000256" key="30">
    <source>
        <dbReference type="PROSITE-ProRule" id="PRU00191"/>
    </source>
</evidence>
<dbReference type="SUPFAM" id="SSF56112">
    <property type="entry name" value="Protein kinase-like (PK-like)"/>
    <property type="match status" value="1"/>
</dbReference>
<feature type="domain" description="BPTI/Kunitz inhibitor" evidence="39">
    <location>
        <begin position="3932"/>
        <end position="3982"/>
    </location>
</feature>
<evidence type="ECO:0000256" key="23">
    <source>
        <dbReference type="ARBA" id="ARBA00022946"/>
    </source>
</evidence>
<dbReference type="PANTHER" id="PTHR14221">
    <property type="entry name" value="WD REPEAT DOMAIN 44"/>
    <property type="match status" value="1"/>
</dbReference>
<dbReference type="InterPro" id="IPR001680">
    <property type="entry name" value="WD40_rpt"/>
</dbReference>
<dbReference type="PROSITE" id="PS00109">
    <property type="entry name" value="PROTEIN_KINASE_TYR"/>
    <property type="match status" value="1"/>
</dbReference>
<dbReference type="GO" id="GO:0046872">
    <property type="term" value="F:metal ion binding"/>
    <property type="evidence" value="ECO:0007669"/>
    <property type="project" value="UniProtKB-KW"/>
</dbReference>
<dbReference type="Proteomes" id="UP000030764">
    <property type="component" value="Unassembled WGS sequence"/>
</dbReference>
<keyword evidence="20" id="KW-0378">Hydrolase</keyword>
<dbReference type="InterPro" id="IPR040324">
    <property type="entry name" value="WDR44/Dgr2"/>
</dbReference>
<dbReference type="FunFam" id="3.40.570.10:FF:000002">
    <property type="entry name" value="Endonuclease G, mitochondrial"/>
    <property type="match status" value="1"/>
</dbReference>
<keyword evidence="14" id="KW-0540">Nuclease</keyword>
<evidence type="ECO:0000256" key="28">
    <source>
        <dbReference type="ARBA" id="ARBA00051245"/>
    </source>
</evidence>
<evidence type="ECO:0000256" key="9">
    <source>
        <dbReference type="ARBA" id="ARBA00021207"/>
    </source>
</evidence>
<dbReference type="Gene3D" id="3.90.105.10">
    <property type="entry name" value="Molybdopterin biosynthesis moea protein, domain 2"/>
    <property type="match status" value="1"/>
</dbReference>
<dbReference type="SUPFAM" id="SSF57362">
    <property type="entry name" value="BPTI-like"/>
    <property type="match status" value="5"/>
</dbReference>
<dbReference type="InterPro" id="IPR035837">
    <property type="entry name" value="ABL_SH2"/>
</dbReference>
<keyword evidence="22" id="KW-0460">Magnesium</keyword>
<dbReference type="SUPFAM" id="SSF55550">
    <property type="entry name" value="SH2 domain"/>
    <property type="match status" value="1"/>
</dbReference>
<accession>A0A085MJ64</accession>
<dbReference type="InterPro" id="IPR036860">
    <property type="entry name" value="SH2_dom_sf"/>
</dbReference>
<dbReference type="PROSITE" id="PS50082">
    <property type="entry name" value="WD_REPEATS_2"/>
    <property type="match status" value="4"/>
</dbReference>
<evidence type="ECO:0000259" key="37">
    <source>
        <dbReference type="PROSITE" id="PS50002"/>
    </source>
</evidence>
<evidence type="ECO:0000256" key="19">
    <source>
        <dbReference type="ARBA" id="ARBA00022777"/>
    </source>
</evidence>
<dbReference type="InterPro" id="IPR001604">
    <property type="entry name" value="Endo_G_ENPP1-like_dom"/>
</dbReference>
<feature type="region of interest" description="Disordered" evidence="34">
    <location>
        <begin position="2032"/>
        <end position="2054"/>
    </location>
</feature>
<dbReference type="Gene3D" id="1.10.287.1480">
    <property type="match status" value="1"/>
</dbReference>
<feature type="region of interest" description="Disordered" evidence="34">
    <location>
        <begin position="3876"/>
        <end position="3899"/>
    </location>
</feature>
<dbReference type="InterPro" id="IPR008266">
    <property type="entry name" value="Tyr_kinase_AS"/>
</dbReference>
<evidence type="ECO:0000313" key="41">
    <source>
        <dbReference type="Proteomes" id="UP000030764"/>
    </source>
</evidence>
<feature type="compositionally biased region" description="Low complexity" evidence="34">
    <location>
        <begin position="1020"/>
        <end position="1038"/>
    </location>
</feature>
<feature type="repeat" description="WD" evidence="32">
    <location>
        <begin position="2080"/>
        <end position="2111"/>
    </location>
</feature>
<sequence>MSHRVVSTCILYSTALAVLAHMRIRAVLSFGGSFAAGIVGYVVGRQHDAVSDLLKSAPSSSTTAGSWKWLAYLGPGVGLGTFGYVVRSGRENLRNSFNSIWSVDAATVDDSAIVHIPGDVSTPAEPKSGILGSEPPSRVSEIMRFGYPGFDNLRTFEDFVVSYDRRHRTAHWVMEHLTPDRMVYNPLVDRSKCEFREDESIHTFFRSRNADYMNSGYDRGHLAAAGNHRKTQRAVDQTFLLSNMAPQIGKGFNRDKWNELEKHVRKLARANKNVYVCTGPLYLPQQGADGKLRVTFEVIGKDHVAVPTHFFKVALVETKDSRWFLESYVMPNRPIDGAAPLKSFYAPLESIERAAGFLIFHNLPRKYLVSVNEFSGSCGGPLEVLQCPSGRLSVAAMSQSVVPAVESIDNSSAEVHQEQWSSRESLTPDVHWSSSADADSQNACTVRSLNEIRFIALFDFFGFGSDQLTLRKGDQVRVLYYHESGDWCRAEITRLKRDDLKASTGSHALTGKRVPGRIGWVPSAYIAPVNSLEKHTWYHGKISRGEAEYLLSSGINGSFLVRESESCPGQISVSLRYEGRVYHYRLNEDSDGKLYITADRRFSSLAQLVHFHSREAEGLACSLLYPAPKKDIPSCAFSLSPSQPDEWEVDRTEVVMKQRLGGGQYGDVYEAYWKRFNRSVAVKTLKEDSMALTEFLSEATIMKDLRHRNLVQLLGVCSQEPPFYIITEFMVNGNLLDYLRNCSREEGTPAVLMYMASQICSGMAYMEARNYIHRDLAARNCLVGERHIVKIADFGLARFMREETYTARAGAKFPIKWTAPEGLAYNTFSTKSDVWAFGVLLWEIATYGKTPYPGVEFSEVYTLLEKGFRMECPAGCPPSAYELMLQCWRWNAADRPTFHEISIALEEMSSTAGDGTSSVQRENCSPKQTSSPMLGQRAAMKSFSRGTGASPVLAGSSKGSFRKEGASLTLDDTASDLTGSFADDEAVGGEVLRSFSAYRPSDRNRGQGSTLNSNVAVVKSTSGSTSSSRSRYLRSKNSSFDERSSSRGGSSSTDHLQEQMMRQVVGHFSTIPKSNKIDAYFESLSEEVPTTTSSVSYHREALRDINLDETAVGSSSSLSSSVFGSDNVSPRKQSSAQHSASNSPSGSSRKSKPPDNRCPPPKPPLRNLGHQLHPIQNGMPSFARSKSSFSIKSFSSAFSQHKLANKRSDGYLLRNRSEVDMLRPVSPVPKKTVDSIFHVEEACQTDDMTTGWKKPQSCSPRCTTMPNRLSAVAKHVRNVDRVPPVKSYSQSFANELHDTIRSLRHVPLDNGASPKRDSISPEVTSGGGIVERAKIRQLNKASTLPSQESPEHADASTEKLSSASVQKTSAAGKEDEHVDSAKGDRSRNSFQEDLLSRGFNKSRGQRLSYADCVDESFERGRSSFLVKLPKAVVRPAVPPRQSVLSKSSYAAKSKPEWNSSVPVRANLMGNETDSTEEYFDAVKGNLTKEVDEFSGDIVSTLACIWLTTLVLLKLYCALAISIWYYVKILLSDTGILVSGHSSNAMGESADSEEEYFDAKPDVPVDDKESKGPLQSFALRTSSSRLPAESSYEFNRYLRKLVPMDMFPSLEELDADFSNSKLKLKENATEHNLTLPETSSNCWEKQLLCQTQSVSFPLCTVAAHDCNNKNGKISLYDKAHQLMPPPTNLRRSESAQSPIGSRCTKDDSIVSTRMCTSANNSRNSTIERAFAAEVWSHGAPVLPYCGEMRQRNEHNKSSSLTRDFCGVGLNSHYGDFPLQDLIGVRRKSSSVEMEIDALASELSKAFGRAVCRRGTCWSEGDTGCVESSKTTTKENPTGLHMPDIIRSNCLAENVTDSGQPLPVRPPRLRKMQRKKERQLHDTHVDGSGPTATTNPNTSHRSITATSKPVSVPAGGDVRQVVVDKLKCCSNMRFLQAATRSFSHRTSGGKEAVASKREHLPEGLNPLSLHMMRLTEKNNGGFDSESVSSGGSASLGQEEEDVQSVTSGKSNLGHAVKKKMRSVWHIAEGAIARQQLSGKEESSQSEDEEVGTEGNRVTQVRASHHNKGPFYFDQLKLVQDLSKFHVGAVWCMNFSDCGRLLATAGQDSVIRIWVLKSAFKHFSDMRARYCSKGEASLSDLPSRENSFTNQEEVKSFIEDEKRSLRMGATGEEGEARQRYSSSPVNSADEVWAPFMPNPLCSFRGHSSDVLDVCWSKNYFVLSSSMDRTVRLWHISRLECLCRFQHCDFVTSIAFSVKDDRYFISGSLDGKIRLWLIPEKKVVNWNELDEGQLVTAVTFVKNGELVAVGTYNGRCIFYTSDKLSYHAQIDLRRYGFKRHIMCKITGLDSYQDKLLITCNDSRIRLYDVRDLTLVCKYRGFTNRSSQIRARFSHNGQFIIAGSEDSMVYMWKTRFDSNALSLPGRKDRSRHWESIKAHQAVVTSALFAPKPDVIFAQIERARRRLLNSDQAEANDEDERCRKSQLSQVSIDTKSVQELIVSADFSGVISVFLNRPKLCFSYGEGDTMIRLDWWNSGQRHTSWAKWGMLRDWRRRKLVAQYSDLRLRMKAIAKNDVLPTAVKHEMVKELKSLPRYCDPKMILHLLAILNILSVSLAASLSFLHVPSTIRLPNVDVVLTSELQAIQESFFGLSAEAPSAWLNSGNLWQRPEAIVLFDLTAPDHLRLPPMGAKSYKLQQDAPVDFTELWSSMEEEFADESPLVIETSVAGISGVPDNTFNQAVENESSPPLFAADSNSHSTLKVELAAANALNTWLKSAPQLRNGVPDFYLVSFEALSLFDEPSIGGSEAARSAVREIVTVIEKISETVKKRYDGNCVLEVISTTGARSRKPRAAKVEHSSELHRSKRSAEKPPTNYAFYDENYSVIFNICLWLVIAFACSLLLYLPVCCCFRYQTMLTRSSPRQVSDETVRCSGSEKDGEAMQQGQFEYIKDNAAKSSVTVNAVSRSRESRYQMLPVDDALKVIFEELKTYERQSVLLPVDIANDHVLTEPVYSPEPLPAFAASIKDGYAVIAADGDGFRKVLQPESFDNYDDLILQPGYCKRVNTGAPLIKGADAVVEVEQTELVDATDDKENIIKIRKAPQMGQDVRQIGCDVALGECILNSGFRLTSSETSVLNSVGVREVKVAEKPSIGIVSTGDEICEHSVSPLPVGKVRDTNRPMLLSLMKEHGFGADDFGIVCDEPDSILALFKMAFKSVDVIISSGGMSMGDRDLLKEVLMHDFGFKLHFGRIFMKPGKPTAFMSGYMFNRKKFFFGLPGNPVSAFVTAHICVLPALFRMEGQHCDPFSVVSVIVDNCLLKRLCDSFGLDKLTSKFTHGETVLHVSSSVFDDGTSLNFGSDASNLRALFIDGCSFRSGTISCNLSALVNLNYLRFACCNLRAFTATFWLNVPKTVSHLDLRGNKLHHLSELICELPLGSLNVSENKLRKLPKNIGRLRATLRYLNVSNNRLTSLPYSMESLRLRELTLFSNRFYFHSSDLSIRVQRPPRLQEISAAQVQMSGIDISNLSVPCKVMVNAIERCAICRTAMHISQCTFRPRRFNSSATMLSIFSSASPLLLYIFLIASMAKHNAADHEQCSRVRFRTSCQNGENAKILLRYYLNYDHCVPYPVSFCKEHTDTMNRLFRTADECERSCLSKGTNARADNLRPLNLVKPLPPSPHNSVFQETNSADSFDLHRLVSRLQCDVPPDPGYCIENFEKWFYKYFNATSAQCERFTFTGCGGNSNNYHSQEECELSCKGTIGTECPRGTTPLVENGELYDCATKSCPPGFKCLNTTYRSYCCLDVFSQGAENENQTRWDAACEEDVDRGLCSRNELRFYFDRSLQECNYFFYSGCGGNRNNFERLNDCQRSCDGFKRWSQGKKVKSTKSDPKNGLEKKSVPGEADSANRLSPQLLLENHFAPSKSGDSIVGGRVVPSICLLPLVRGDCEEEEDRWYYNTAENQCEQFVYSGCGANSNNFATRADCTIVCAEGNTLAAVAMATTLLLTLNAKKRALAITQLTLNFCKFSGGELFNTSMDNGCQLPLDVGYCNQQFIRWYFDVEINACTIFVYTGCGGNDNNFSSKEECEQLCPNGNSQGLADGSSEILPGTERPARGAKVEVTMSPLTSPTVETDQLTGLMTSAEPKPSTINPFVNEVRENGLMPFDNVAIKAVVLKINDASINYDIATQNGTELEDALVAIIAEGNSSAILKTEDGKTVTLDRKTVLEMSEILAQHIKADVAELEGKLVHNRCIRFCFGNTPCIFSYSEFMGVKQSELPSSLEVDMGPPLSPIHPVVKLSEREEAPSYKKCLEDLDVGLCNDAITRWYYDHKVRRCKPFTYRGCSGNRNHFYSNESCQEHLIERSRIEPDADTYKAIDSTSTSVENFTEAPAESVSKEQWTSSVKPSGYSEYPFSPNKVAVEELPYVAKSHTFHPQSYASFATSFPSRMFHNIQSAYRTSEGTIRSSRVPEIYGIASPMKRGYAQADVGLERVMLSSYPSEPQPALLSQVYFYPAEQLKGANSVMRNVRLCPIGEQPVKTADNNLIRCLPGQNHCPPNAVCYYYGLDFCCCSQSLVRPMARP</sequence>
<dbReference type="InterPro" id="IPR036322">
    <property type="entry name" value="WD40_repeat_dom_sf"/>
</dbReference>
<dbReference type="InterPro" id="IPR020901">
    <property type="entry name" value="Prtase_inh_Kunz-CS"/>
</dbReference>
<feature type="region of interest" description="Disordered" evidence="34">
    <location>
        <begin position="1975"/>
        <end position="2009"/>
    </location>
</feature>
<dbReference type="Gene3D" id="2.130.10.10">
    <property type="entry name" value="YVTN repeat-like/Quinoprotein amine dehydrogenase"/>
    <property type="match status" value="1"/>
</dbReference>
<dbReference type="PROSITE" id="PS50294">
    <property type="entry name" value="WD_REPEATS_REGION"/>
    <property type="match status" value="3"/>
</dbReference>
<dbReference type="Gene3D" id="4.10.410.10">
    <property type="entry name" value="Pancreatic trypsin inhibitor Kunitz domain"/>
    <property type="match status" value="5"/>
</dbReference>
<evidence type="ECO:0000313" key="40">
    <source>
        <dbReference type="EMBL" id="KFD57260.1"/>
    </source>
</evidence>
<evidence type="ECO:0000256" key="29">
    <source>
        <dbReference type="ARBA" id="ARBA00068872"/>
    </source>
</evidence>
<evidence type="ECO:0000256" key="12">
    <source>
        <dbReference type="ARBA" id="ARBA00022614"/>
    </source>
</evidence>
<organism evidence="40 41">
    <name type="scientific">Trichuris suis</name>
    <name type="common">pig whipworm</name>
    <dbReference type="NCBI Taxonomy" id="68888"/>
    <lineage>
        <taxon>Eukaryota</taxon>
        <taxon>Metazoa</taxon>
        <taxon>Ecdysozoa</taxon>
        <taxon>Nematoda</taxon>
        <taxon>Enoplea</taxon>
        <taxon>Dorylaimia</taxon>
        <taxon>Trichinellida</taxon>
        <taxon>Trichuridae</taxon>
        <taxon>Trichuris</taxon>
    </lineage>
</organism>
<dbReference type="Pfam" id="PF00018">
    <property type="entry name" value="SH3_1"/>
    <property type="match status" value="1"/>
</dbReference>
<dbReference type="Pfam" id="PF00014">
    <property type="entry name" value="Kunitz_BPTI"/>
    <property type="match status" value="5"/>
</dbReference>
<dbReference type="SUPFAM" id="SSF52058">
    <property type="entry name" value="L domain-like"/>
    <property type="match status" value="1"/>
</dbReference>
<dbReference type="InterPro" id="IPR038987">
    <property type="entry name" value="MoeA-like"/>
</dbReference>
<feature type="compositionally biased region" description="Basic and acidic residues" evidence="34">
    <location>
        <begin position="1372"/>
        <end position="1387"/>
    </location>
</feature>
<dbReference type="Gene3D" id="3.30.200.20">
    <property type="entry name" value="Phosphorylase Kinase, domain 1"/>
    <property type="match status" value="1"/>
</dbReference>
<feature type="transmembrane region" description="Helical" evidence="35">
    <location>
        <begin position="2595"/>
        <end position="2617"/>
    </location>
</feature>
<feature type="region of interest" description="Disordered" evidence="34">
    <location>
        <begin position="1940"/>
        <end position="1963"/>
    </location>
</feature>
<comment type="similarity">
    <text evidence="6">Belongs to the DNA/RNA non-specific endonuclease family.</text>
</comment>
<dbReference type="Pfam" id="PF14625">
    <property type="entry name" value="Lustrin_cystein"/>
    <property type="match status" value="2"/>
</dbReference>
<dbReference type="SMART" id="SM00852">
    <property type="entry name" value="MoCF_biosynth"/>
    <property type="match status" value="1"/>
</dbReference>
<feature type="repeat" description="WD" evidence="32">
    <location>
        <begin position="2240"/>
        <end position="2272"/>
    </location>
</feature>
<evidence type="ECO:0000259" key="36">
    <source>
        <dbReference type="PROSITE" id="PS50001"/>
    </source>
</evidence>
<feature type="compositionally biased region" description="Polar residues" evidence="34">
    <location>
        <begin position="1358"/>
        <end position="1369"/>
    </location>
</feature>
<feature type="region of interest" description="Disordered" evidence="34">
    <location>
        <begin position="912"/>
        <end position="961"/>
    </location>
</feature>
<dbReference type="GO" id="GO:0005739">
    <property type="term" value="C:mitochondrion"/>
    <property type="evidence" value="ECO:0007669"/>
    <property type="project" value="UniProtKB-SubCell"/>
</dbReference>
<dbReference type="InterPro" id="IPR020635">
    <property type="entry name" value="Tyr_kinase_cat_dom"/>
</dbReference>
<dbReference type="SMART" id="SM00364">
    <property type="entry name" value="LRR_BAC"/>
    <property type="match status" value="3"/>
</dbReference>
<feature type="domain" description="BPTI/Kunitz inhibitor" evidence="39">
    <location>
        <begin position="4304"/>
        <end position="4354"/>
    </location>
</feature>
<feature type="compositionally biased region" description="Polar residues" evidence="34">
    <location>
        <begin position="1006"/>
        <end position="1015"/>
    </location>
</feature>
<evidence type="ECO:0000256" key="25">
    <source>
        <dbReference type="ARBA" id="ARBA00023128"/>
    </source>
</evidence>
<evidence type="ECO:0000256" key="5">
    <source>
        <dbReference type="ARBA" id="ARBA00008339"/>
    </source>
</evidence>
<evidence type="ECO:0000256" key="15">
    <source>
        <dbReference type="ARBA" id="ARBA00022723"/>
    </source>
</evidence>